<protein>
    <submittedName>
        <fullName evidence="1">Uncharacterized protein</fullName>
    </submittedName>
</protein>
<gene>
    <name evidence="1" type="ORF">QUF89_06700</name>
</gene>
<accession>A0AAW7IJ39</accession>
<dbReference type="EMBL" id="JAUCEY010000008">
    <property type="protein sequence ID" value="MDM5451892.1"/>
    <property type="molecule type" value="Genomic_DNA"/>
</dbReference>
<evidence type="ECO:0000313" key="1">
    <source>
        <dbReference type="EMBL" id="MDM5451892.1"/>
    </source>
</evidence>
<comment type="caution">
    <text evidence="1">The sequence shown here is derived from an EMBL/GenBank/DDBJ whole genome shotgun (WGS) entry which is preliminary data.</text>
</comment>
<sequence>MYANLTKLKEGDANEIKRYIMHIEYQESSVFSKEFLAFVPFLKYGSSLRKILKLVIKNKKNERIRLQSNGKSRRNSLSDLVYPNRNDKVAYIFLFYLIIKNHCILKSIKAPFSILI</sequence>
<reference evidence="1" key="1">
    <citation type="submission" date="2023-06" db="EMBL/GenBank/DDBJ databases">
        <title>Comparative genomics of Bacillaceae isolates and their secondary metabolite potential.</title>
        <authorList>
            <person name="Song L."/>
            <person name="Nielsen L.J."/>
            <person name="Mohite O."/>
            <person name="Xu X."/>
            <person name="Weber T."/>
            <person name="Kovacs A.T."/>
        </authorList>
    </citation>
    <scope>NUCLEOTIDE SEQUENCE</scope>
    <source>
        <strain evidence="1">D8_B_37</strain>
    </source>
</reference>
<organism evidence="1 2">
    <name type="scientific">Peribacillus simplex</name>
    <dbReference type="NCBI Taxonomy" id="1478"/>
    <lineage>
        <taxon>Bacteria</taxon>
        <taxon>Bacillati</taxon>
        <taxon>Bacillota</taxon>
        <taxon>Bacilli</taxon>
        <taxon>Bacillales</taxon>
        <taxon>Bacillaceae</taxon>
        <taxon>Peribacillus</taxon>
    </lineage>
</organism>
<dbReference type="RefSeq" id="WP_289319568.1">
    <property type="nucleotide sequence ID" value="NZ_JAUCEY010000008.1"/>
</dbReference>
<evidence type="ECO:0000313" key="2">
    <source>
        <dbReference type="Proteomes" id="UP001234602"/>
    </source>
</evidence>
<proteinExistence type="predicted"/>
<dbReference type="AlphaFoldDB" id="A0AAW7IJ39"/>
<name>A0AAW7IJ39_9BACI</name>
<dbReference type="Proteomes" id="UP001234602">
    <property type="component" value="Unassembled WGS sequence"/>
</dbReference>